<reference evidence="3 4" key="1">
    <citation type="submission" date="2023-10" db="EMBL/GenBank/DDBJ databases">
        <authorList>
            <person name="Maclean D."/>
            <person name="Macfadyen A."/>
        </authorList>
    </citation>
    <scope>NUCLEOTIDE SEQUENCE [LARGE SCALE GENOMIC DNA]</scope>
</reference>
<dbReference type="EMBL" id="CAUYUE010000002">
    <property type="protein sequence ID" value="CAK0738931.1"/>
    <property type="molecule type" value="Genomic_DNA"/>
</dbReference>
<accession>A0AAV1HS94</accession>
<evidence type="ECO:0000313" key="3">
    <source>
        <dbReference type="EMBL" id="CAK0738931.1"/>
    </source>
</evidence>
<keyword evidence="4" id="KW-1185">Reference proteome</keyword>
<keyword evidence="2" id="KW-0732">Signal</keyword>
<dbReference type="Proteomes" id="UP001314263">
    <property type="component" value="Unassembled WGS sequence"/>
</dbReference>
<sequence>MIHQELPLLAALLVFLCDIIERLAGQRQVGQIQEQQDICTTEAAQLYKQAEKLSAPSTFAQSAKLSRKAVALEKEVAALEQKKAAVLSSLLVRGAKAVRTAVSLALLFWLWGWPALFVESRAIWPLTPLLTSQHAAAPGGVAAMSAVAMLAVTRWASSAVAATLAP</sequence>
<organism evidence="3 4">
    <name type="scientific">Coccomyxa viridis</name>
    <dbReference type="NCBI Taxonomy" id="1274662"/>
    <lineage>
        <taxon>Eukaryota</taxon>
        <taxon>Viridiplantae</taxon>
        <taxon>Chlorophyta</taxon>
        <taxon>core chlorophytes</taxon>
        <taxon>Trebouxiophyceae</taxon>
        <taxon>Trebouxiophyceae incertae sedis</taxon>
        <taxon>Coccomyxaceae</taxon>
        <taxon>Coccomyxa</taxon>
    </lineage>
</organism>
<evidence type="ECO:0000313" key="4">
    <source>
        <dbReference type="Proteomes" id="UP001314263"/>
    </source>
</evidence>
<feature type="coiled-coil region" evidence="1">
    <location>
        <begin position="62"/>
        <end position="89"/>
    </location>
</feature>
<feature type="signal peptide" evidence="2">
    <location>
        <begin position="1"/>
        <end position="25"/>
    </location>
</feature>
<name>A0AAV1HS94_9CHLO</name>
<feature type="chain" id="PRO_5043617642" description="Tail-anchored protein insertion receptor WRB" evidence="2">
    <location>
        <begin position="26"/>
        <end position="166"/>
    </location>
</feature>
<evidence type="ECO:0000256" key="1">
    <source>
        <dbReference type="SAM" id="Coils"/>
    </source>
</evidence>
<evidence type="ECO:0008006" key="5">
    <source>
        <dbReference type="Google" id="ProtNLM"/>
    </source>
</evidence>
<proteinExistence type="predicted"/>
<keyword evidence="1" id="KW-0175">Coiled coil</keyword>
<dbReference type="AlphaFoldDB" id="A0AAV1HS94"/>
<protein>
    <recommendedName>
        <fullName evidence="5">Tail-anchored protein insertion receptor WRB</fullName>
    </recommendedName>
</protein>
<comment type="caution">
    <text evidence="3">The sequence shown here is derived from an EMBL/GenBank/DDBJ whole genome shotgun (WGS) entry which is preliminary data.</text>
</comment>
<evidence type="ECO:0000256" key="2">
    <source>
        <dbReference type="SAM" id="SignalP"/>
    </source>
</evidence>
<gene>
    <name evidence="3" type="ORF">CVIRNUC_001113</name>
</gene>